<sequence length="154" mass="17182">MSRYPQNICLDPTLASANVEASRNSQDTDQVQVVLFLSAKPLIRSFHIQANMSKTVISPAAMMFLSSSDHDLIISESSASQMSLQPTSPMTTHRKSSSGRQKGPRKPRQHISGASLDEVAKLEQFARRQFIAFLDKQRTTWPIKEAFPDLNPSH</sequence>
<dbReference type="AlphaFoldDB" id="A0A395I5M8"/>
<protein>
    <submittedName>
        <fullName evidence="2">Uncharacterized protein</fullName>
    </submittedName>
</protein>
<name>A0A395I5M8_ASPHC</name>
<evidence type="ECO:0000256" key="1">
    <source>
        <dbReference type="SAM" id="MobiDB-lite"/>
    </source>
</evidence>
<proteinExistence type="predicted"/>
<organism evidence="2 3">
    <name type="scientific">Aspergillus homomorphus (strain CBS 101889)</name>
    <dbReference type="NCBI Taxonomy" id="1450537"/>
    <lineage>
        <taxon>Eukaryota</taxon>
        <taxon>Fungi</taxon>
        <taxon>Dikarya</taxon>
        <taxon>Ascomycota</taxon>
        <taxon>Pezizomycotina</taxon>
        <taxon>Eurotiomycetes</taxon>
        <taxon>Eurotiomycetidae</taxon>
        <taxon>Eurotiales</taxon>
        <taxon>Aspergillaceae</taxon>
        <taxon>Aspergillus</taxon>
        <taxon>Aspergillus subgen. Circumdati</taxon>
    </lineage>
</organism>
<reference evidence="2 3" key="1">
    <citation type="submission" date="2018-02" db="EMBL/GenBank/DDBJ databases">
        <title>The genomes of Aspergillus section Nigri reveals drivers in fungal speciation.</title>
        <authorList>
            <consortium name="DOE Joint Genome Institute"/>
            <person name="Vesth T.C."/>
            <person name="Nybo J."/>
            <person name="Theobald S."/>
            <person name="Brandl J."/>
            <person name="Frisvad J.C."/>
            <person name="Nielsen K.F."/>
            <person name="Lyhne E.K."/>
            <person name="Kogle M.E."/>
            <person name="Kuo A."/>
            <person name="Riley R."/>
            <person name="Clum A."/>
            <person name="Nolan M."/>
            <person name="Lipzen A."/>
            <person name="Salamov A."/>
            <person name="Henrissat B."/>
            <person name="Wiebenga A."/>
            <person name="De vries R.P."/>
            <person name="Grigoriev I.V."/>
            <person name="Mortensen U.H."/>
            <person name="Andersen M.R."/>
            <person name="Baker S.E."/>
        </authorList>
    </citation>
    <scope>NUCLEOTIDE SEQUENCE [LARGE SCALE GENOMIC DNA]</scope>
    <source>
        <strain evidence="2 3">CBS 101889</strain>
    </source>
</reference>
<dbReference type="Proteomes" id="UP000248961">
    <property type="component" value="Unassembled WGS sequence"/>
</dbReference>
<keyword evidence="3" id="KW-1185">Reference proteome</keyword>
<evidence type="ECO:0000313" key="2">
    <source>
        <dbReference type="EMBL" id="RAL14498.1"/>
    </source>
</evidence>
<feature type="region of interest" description="Disordered" evidence="1">
    <location>
        <begin position="76"/>
        <end position="114"/>
    </location>
</feature>
<feature type="compositionally biased region" description="Polar residues" evidence="1">
    <location>
        <begin position="76"/>
        <end position="91"/>
    </location>
</feature>
<dbReference type="GeneID" id="37195276"/>
<gene>
    <name evidence="2" type="ORF">BO97DRAFT_271258</name>
</gene>
<feature type="compositionally biased region" description="Basic residues" evidence="1">
    <location>
        <begin position="92"/>
        <end position="109"/>
    </location>
</feature>
<dbReference type="RefSeq" id="XP_025553652.1">
    <property type="nucleotide sequence ID" value="XM_025690987.1"/>
</dbReference>
<accession>A0A395I5M8</accession>
<dbReference type="VEuPathDB" id="FungiDB:BO97DRAFT_271258"/>
<dbReference type="EMBL" id="KZ824274">
    <property type="protein sequence ID" value="RAL14498.1"/>
    <property type="molecule type" value="Genomic_DNA"/>
</dbReference>
<evidence type="ECO:0000313" key="3">
    <source>
        <dbReference type="Proteomes" id="UP000248961"/>
    </source>
</evidence>